<evidence type="ECO:0000259" key="6">
    <source>
        <dbReference type="Pfam" id="PF18029"/>
    </source>
</evidence>
<evidence type="ECO:0000313" key="7">
    <source>
        <dbReference type="EMBL" id="MCK9796029.1"/>
    </source>
</evidence>
<feature type="domain" description="Glyoxalase-like" evidence="6">
    <location>
        <begin position="117"/>
        <end position="217"/>
    </location>
</feature>
<dbReference type="Gene3D" id="3.30.1360.20">
    <property type="entry name" value="Transcriptional coactivator/pterin dehydratase"/>
    <property type="match status" value="1"/>
</dbReference>
<dbReference type="EC" id="4.2.1.96" evidence="3"/>
<sequence>MAEDSTGGPGPELTAAQFEAADGTGDWRALARGASALFRTGSLGEGAVLLERVAVLADAADHRPDVDLRPGGVVVRVTSGDGGGLGPRDVALAREISGAAVDVGLSADPAALQEVELTIDAEDRERVMPFWGAVLGHRRTGEDLVDPHRRWPGVWFQQLDSPRPLRNRLHLDVFVPHDERQARVDAVLAAGGRVTTEEFVPHWWTLADAEGNEADVVAWEGFDEDLPVGLLAPDEFRALDGVEDWRVLQGAAAHYVTGPGGFDAGVDLVARAARAAEELGVPLFADLRRGGVTLRVGPPEDGWIDLDRAELARGVQAVARDLGLRAEPAVLRDVQLTLDALDVGAVQRFWAAALGYALREETDLYDPLLRGPSVFLQPLAEPREQRNRIHVDLFVPADQADARVAAAVAAGGRVVRDEAPAWRTVADPEGNEVDIAVLPGRAEARASG</sequence>
<accession>A0ABT0J998</accession>
<keyword evidence="5 7" id="KW-0456">Lyase</keyword>
<evidence type="ECO:0000256" key="2">
    <source>
        <dbReference type="ARBA" id="ARBA00006472"/>
    </source>
</evidence>
<dbReference type="Pfam" id="PF01329">
    <property type="entry name" value="Pterin_4a"/>
    <property type="match status" value="1"/>
</dbReference>
<dbReference type="InterPro" id="IPR001533">
    <property type="entry name" value="Pterin_deHydtase"/>
</dbReference>
<feature type="domain" description="Glyoxalase-like" evidence="6">
    <location>
        <begin position="335"/>
        <end position="435"/>
    </location>
</feature>
<dbReference type="SUPFAM" id="SSF55248">
    <property type="entry name" value="PCD-like"/>
    <property type="match status" value="1"/>
</dbReference>
<comment type="caution">
    <text evidence="7">The sequence shown here is derived from an EMBL/GenBank/DDBJ whole genome shotgun (WGS) entry which is preliminary data.</text>
</comment>
<dbReference type="Proteomes" id="UP001651050">
    <property type="component" value="Unassembled WGS sequence"/>
</dbReference>
<dbReference type="Pfam" id="PF18029">
    <property type="entry name" value="Glyoxalase_6"/>
    <property type="match status" value="2"/>
</dbReference>
<dbReference type="PANTHER" id="PTHR35908">
    <property type="entry name" value="HYPOTHETICAL FUSION PROTEIN"/>
    <property type="match status" value="1"/>
</dbReference>
<dbReference type="PANTHER" id="PTHR35908:SF1">
    <property type="entry name" value="CONSERVED PROTEIN"/>
    <property type="match status" value="1"/>
</dbReference>
<dbReference type="RefSeq" id="WP_416345884.1">
    <property type="nucleotide sequence ID" value="NZ_JALQCY010000008.1"/>
</dbReference>
<dbReference type="InterPro" id="IPR036428">
    <property type="entry name" value="PCD_sf"/>
</dbReference>
<dbReference type="SUPFAM" id="SSF54593">
    <property type="entry name" value="Glyoxalase/Bleomycin resistance protein/Dihydroxybiphenyl dioxygenase"/>
    <property type="match status" value="1"/>
</dbReference>
<dbReference type="InterPro" id="IPR041581">
    <property type="entry name" value="Glyoxalase_6"/>
</dbReference>
<proteinExistence type="inferred from homology"/>
<evidence type="ECO:0000313" key="8">
    <source>
        <dbReference type="Proteomes" id="UP001651050"/>
    </source>
</evidence>
<reference evidence="7 8" key="1">
    <citation type="submission" date="2022-02" db="EMBL/GenBank/DDBJ databases">
        <title>The car tank lid bacteriome: a reservoir of bacteria with potential in bioremediation of fuel.</title>
        <authorList>
            <person name="Vidal-Verdu A."/>
            <person name="Gomez-Martinez D."/>
            <person name="Latorre-Perez A."/>
            <person name="Pereto J."/>
            <person name="Porcar M."/>
        </authorList>
    </citation>
    <scope>NUCLEOTIDE SEQUENCE [LARGE SCALE GENOMIC DNA]</scope>
    <source>
        <strain evidence="7 8">4D.3</strain>
    </source>
</reference>
<name>A0ABT0J998_9MICO</name>
<protein>
    <recommendedName>
        <fullName evidence="4">Putative pterin-4-alpha-carbinolamine dehydratase</fullName>
        <ecNumber evidence="3">4.2.1.96</ecNumber>
    </recommendedName>
</protein>
<gene>
    <name evidence="7" type="ORF">M1843_19990</name>
</gene>
<dbReference type="EMBL" id="JALQCY010000008">
    <property type="protein sequence ID" value="MCK9796029.1"/>
    <property type="molecule type" value="Genomic_DNA"/>
</dbReference>
<dbReference type="Gene3D" id="3.10.180.10">
    <property type="entry name" value="2,3-Dihydroxybiphenyl 1,2-Dioxygenase, domain 1"/>
    <property type="match status" value="2"/>
</dbReference>
<evidence type="ECO:0000256" key="1">
    <source>
        <dbReference type="ARBA" id="ARBA00001554"/>
    </source>
</evidence>
<evidence type="ECO:0000256" key="3">
    <source>
        <dbReference type="ARBA" id="ARBA00013252"/>
    </source>
</evidence>
<evidence type="ECO:0000256" key="5">
    <source>
        <dbReference type="ARBA" id="ARBA00023239"/>
    </source>
</evidence>
<dbReference type="GO" id="GO:0008124">
    <property type="term" value="F:4-alpha-hydroxytetrahydrobiopterin dehydratase activity"/>
    <property type="evidence" value="ECO:0007669"/>
    <property type="project" value="UniProtKB-EC"/>
</dbReference>
<organism evidence="7 8">
    <name type="scientific">Isoptericola peretonis</name>
    <dbReference type="NCBI Taxonomy" id="2918523"/>
    <lineage>
        <taxon>Bacteria</taxon>
        <taxon>Bacillati</taxon>
        <taxon>Actinomycetota</taxon>
        <taxon>Actinomycetes</taxon>
        <taxon>Micrococcales</taxon>
        <taxon>Promicromonosporaceae</taxon>
        <taxon>Isoptericola</taxon>
    </lineage>
</organism>
<keyword evidence="8" id="KW-1185">Reference proteome</keyword>
<evidence type="ECO:0000256" key="4">
    <source>
        <dbReference type="ARBA" id="ARBA00021735"/>
    </source>
</evidence>
<comment type="catalytic activity">
    <reaction evidence="1">
        <text>(4aS,6R)-4a-hydroxy-L-erythro-5,6,7,8-tetrahydrobiopterin = (6R)-L-erythro-6,7-dihydrobiopterin + H2O</text>
        <dbReference type="Rhea" id="RHEA:11920"/>
        <dbReference type="ChEBI" id="CHEBI:15377"/>
        <dbReference type="ChEBI" id="CHEBI:15642"/>
        <dbReference type="ChEBI" id="CHEBI:43120"/>
        <dbReference type="EC" id="4.2.1.96"/>
    </reaction>
</comment>
<dbReference type="InterPro" id="IPR029068">
    <property type="entry name" value="Glyas_Bleomycin-R_OHBP_Dase"/>
</dbReference>
<comment type="similarity">
    <text evidence="2">Belongs to the pterin-4-alpha-carbinolamine dehydratase family.</text>
</comment>